<evidence type="ECO:0000313" key="4">
    <source>
        <dbReference type="Proteomes" id="UP000593932"/>
    </source>
</evidence>
<evidence type="ECO:0000256" key="2">
    <source>
        <dbReference type="SAM" id="SignalP"/>
    </source>
</evidence>
<protein>
    <submittedName>
        <fullName evidence="3">Uncharacterized protein</fullName>
    </submittedName>
</protein>
<keyword evidence="1" id="KW-0472">Membrane</keyword>
<organism evidence="3 4">
    <name type="scientific">Novilysobacter avium</name>
    <dbReference type="NCBI Taxonomy" id="2781023"/>
    <lineage>
        <taxon>Bacteria</taxon>
        <taxon>Pseudomonadati</taxon>
        <taxon>Pseudomonadota</taxon>
        <taxon>Gammaproteobacteria</taxon>
        <taxon>Lysobacterales</taxon>
        <taxon>Lysobacteraceae</taxon>
        <taxon>Novilysobacter</taxon>
    </lineage>
</organism>
<feature type="chain" id="PRO_5046018009" evidence="2">
    <location>
        <begin position="23"/>
        <end position="82"/>
    </location>
</feature>
<evidence type="ECO:0000313" key="3">
    <source>
        <dbReference type="EMBL" id="QOW22023.1"/>
    </source>
</evidence>
<name>A0A7S6ZUE2_9GAMM</name>
<keyword evidence="1" id="KW-0812">Transmembrane</keyword>
<keyword evidence="1" id="KW-1133">Transmembrane helix</keyword>
<gene>
    <name evidence="3" type="ORF">INQ42_12615</name>
</gene>
<accession>A0A7S6ZUE2</accession>
<dbReference type="Proteomes" id="UP000593932">
    <property type="component" value="Chromosome"/>
</dbReference>
<dbReference type="RefSeq" id="WP_194034573.1">
    <property type="nucleotide sequence ID" value="NZ_CP063657.1"/>
</dbReference>
<proteinExistence type="predicted"/>
<feature type="signal peptide" evidence="2">
    <location>
        <begin position="1"/>
        <end position="22"/>
    </location>
</feature>
<keyword evidence="4" id="KW-1185">Reference proteome</keyword>
<dbReference type="EMBL" id="CP063657">
    <property type="protein sequence ID" value="QOW22023.1"/>
    <property type="molecule type" value="Genomic_DNA"/>
</dbReference>
<evidence type="ECO:0000256" key="1">
    <source>
        <dbReference type="SAM" id="Phobius"/>
    </source>
</evidence>
<reference evidence="3 4" key="1">
    <citation type="submission" date="2020-10" db="EMBL/GenBank/DDBJ databases">
        <title>complete genome sequencing of Lysobacter sp. H23M41.</title>
        <authorList>
            <person name="Bae J.-W."/>
            <person name="Lee S.-Y."/>
        </authorList>
    </citation>
    <scope>NUCLEOTIDE SEQUENCE [LARGE SCALE GENOMIC DNA]</scope>
    <source>
        <strain evidence="3 4">H23M41</strain>
    </source>
</reference>
<sequence length="82" mass="9007">MGKLFSLRVAWLVLLSAAISWAGATVRDALITNFPSEELWVSRIGNVLIATSVGYFVVMPILAHFGIRDRKTDRLTSEDGDA</sequence>
<keyword evidence="2" id="KW-0732">Signal</keyword>
<feature type="transmembrane region" description="Helical" evidence="1">
    <location>
        <begin position="46"/>
        <end position="67"/>
    </location>
</feature>